<sequence length="228" mass="25826">MKKDQLGFWDRIFKSGHINRQQHMAMSELEAQANLLMRPGEIGLDVQARLMEMNTTKLFLKQGLDTQNVGAMIASGMSVLFYQFFRELRGDMHNLAVWIAPIAFAAIIYGIVMIVNGMREERQATASLSQQLEPFDSVDPEVDRDGDIQASVNAIRQDLNTTVEDLVKSNRIVPFIAWAFSGFFGLVFIRFLDVANNPFEAVANFLVPMIIFAGCSWFLLRSLRKPPF</sequence>
<keyword evidence="1" id="KW-0472">Membrane</keyword>
<protein>
    <submittedName>
        <fullName evidence="2">Uncharacterized protein</fullName>
    </submittedName>
</protein>
<feature type="transmembrane region" description="Helical" evidence="1">
    <location>
        <begin position="68"/>
        <end position="85"/>
    </location>
</feature>
<keyword evidence="1" id="KW-0812">Transmembrane</keyword>
<dbReference type="KEGG" id="cact:HZ995_11145"/>
<gene>
    <name evidence="2" type="ORF">HZ995_11145</name>
</gene>
<dbReference type="Proteomes" id="UP000665026">
    <property type="component" value="Chromosome"/>
</dbReference>
<dbReference type="AlphaFoldDB" id="A0A975EN24"/>
<dbReference type="EMBL" id="CP060010">
    <property type="protein sequence ID" value="QTN35039.1"/>
    <property type="molecule type" value="Genomic_DNA"/>
</dbReference>
<accession>A0A975EN24</accession>
<organism evidence="2 3">
    <name type="scientific">Cognatishimia activa</name>
    <dbReference type="NCBI Taxonomy" id="1715691"/>
    <lineage>
        <taxon>Bacteria</taxon>
        <taxon>Pseudomonadati</taxon>
        <taxon>Pseudomonadota</taxon>
        <taxon>Alphaproteobacteria</taxon>
        <taxon>Rhodobacterales</taxon>
        <taxon>Paracoccaceae</taxon>
        <taxon>Cognatishimia</taxon>
    </lineage>
</organism>
<name>A0A975EN24_9RHOB</name>
<feature type="transmembrane region" description="Helical" evidence="1">
    <location>
        <begin position="172"/>
        <end position="189"/>
    </location>
</feature>
<keyword evidence="1" id="KW-1133">Transmembrane helix</keyword>
<evidence type="ECO:0000313" key="2">
    <source>
        <dbReference type="EMBL" id="QTN35039.1"/>
    </source>
</evidence>
<feature type="transmembrane region" description="Helical" evidence="1">
    <location>
        <begin position="201"/>
        <end position="220"/>
    </location>
</feature>
<proteinExistence type="predicted"/>
<reference evidence="2" key="1">
    <citation type="submission" date="2020-07" db="EMBL/GenBank/DDBJ databases">
        <title>Genome sequences of bacteria associated with the marine, planktonic diatom Thalassiosira profunda strain ECT2AJA-044.</title>
        <authorList>
            <person name="Gargas C.B."/>
            <person name="Roberts W.R."/>
            <person name="Alverson A.J."/>
        </authorList>
    </citation>
    <scope>NUCLEOTIDE SEQUENCE</scope>
    <source>
        <strain evidence="2">ECT2AJA-044</strain>
    </source>
</reference>
<feature type="transmembrane region" description="Helical" evidence="1">
    <location>
        <begin position="97"/>
        <end position="115"/>
    </location>
</feature>
<evidence type="ECO:0000313" key="3">
    <source>
        <dbReference type="Proteomes" id="UP000665026"/>
    </source>
</evidence>
<evidence type="ECO:0000256" key="1">
    <source>
        <dbReference type="SAM" id="Phobius"/>
    </source>
</evidence>
<dbReference type="RefSeq" id="WP_209355725.1">
    <property type="nucleotide sequence ID" value="NZ_CP060010.1"/>
</dbReference>